<sequence length="31" mass="3774">MKHKKTNKNCVTAKIKMRFKVENLIRKKKTQ</sequence>
<dbReference type="EMBL" id="MN739860">
    <property type="protein sequence ID" value="QHT74965.1"/>
    <property type="molecule type" value="Genomic_DNA"/>
</dbReference>
<accession>A0A6C0H491</accession>
<reference evidence="1" key="1">
    <citation type="journal article" date="2020" name="Nature">
        <title>Giant virus diversity and host interactions through global metagenomics.</title>
        <authorList>
            <person name="Schulz F."/>
            <person name="Roux S."/>
            <person name="Paez-Espino D."/>
            <person name="Jungbluth S."/>
            <person name="Walsh D.A."/>
            <person name="Denef V.J."/>
            <person name="McMahon K.D."/>
            <person name="Konstantinidis K.T."/>
            <person name="Eloe-Fadrosh E.A."/>
            <person name="Kyrpides N.C."/>
            <person name="Woyke T."/>
        </authorList>
    </citation>
    <scope>NUCLEOTIDE SEQUENCE</scope>
    <source>
        <strain evidence="1">GVMAG-M-3300023179-62</strain>
    </source>
</reference>
<protein>
    <submittedName>
        <fullName evidence="1">Uncharacterized protein</fullName>
    </submittedName>
</protein>
<proteinExistence type="predicted"/>
<organism evidence="1">
    <name type="scientific">viral metagenome</name>
    <dbReference type="NCBI Taxonomy" id="1070528"/>
    <lineage>
        <taxon>unclassified sequences</taxon>
        <taxon>metagenomes</taxon>
        <taxon>organismal metagenomes</taxon>
    </lineage>
</organism>
<evidence type="ECO:0000313" key="1">
    <source>
        <dbReference type="EMBL" id="QHT74965.1"/>
    </source>
</evidence>
<name>A0A6C0H491_9ZZZZ</name>
<dbReference type="AlphaFoldDB" id="A0A6C0H491"/>